<evidence type="ECO:0000313" key="4">
    <source>
        <dbReference type="Proteomes" id="UP001462640"/>
    </source>
</evidence>
<feature type="transmembrane region" description="Helical" evidence="1">
    <location>
        <begin position="72"/>
        <end position="95"/>
    </location>
</feature>
<feature type="domain" description="Signal transduction histidine kinase internal region" evidence="2">
    <location>
        <begin position="173"/>
        <end position="251"/>
    </location>
</feature>
<sequence length="360" mass="39030">MKQPPSSQTDASTTLLPPVISAAAGPAQAGDAALRAQLFDVCHMGLALRAVLGVQILLSLGIALQASDLQQWLWQLASASFVSMTAVLAWLVLVCAGKHLLARLGSAGQWLVLAALGALCASLAWRLLNAAAGEVGSLFRFVAVALSGAAVASSLWLWLRSRQRWQRPAAAMAQLVELQSRIRPHFLFNTLNSAIVLVQLDPQRAEKVLEDLSELFRVALSENGAAVSLDEEIELARRYLEIEQIRFGDRLRVQWRLDPTAGAVRVPPLMLQPLVENAVRHGVEPNDEGGEIEVLTRRRGGQVEVRVSNTVGQGPSRPGHGLALDNVRERLLLMHDVAAQFELHAAPGRYVVKILLPLQS</sequence>
<dbReference type="RefSeq" id="WP_347608722.1">
    <property type="nucleotide sequence ID" value="NZ_JBDPZC010000003.1"/>
</dbReference>
<organism evidence="3 4">
    <name type="scientific">Roseateles flavus</name>
    <dbReference type="NCBI Taxonomy" id="3149041"/>
    <lineage>
        <taxon>Bacteria</taxon>
        <taxon>Pseudomonadati</taxon>
        <taxon>Pseudomonadota</taxon>
        <taxon>Betaproteobacteria</taxon>
        <taxon>Burkholderiales</taxon>
        <taxon>Sphaerotilaceae</taxon>
        <taxon>Roseateles</taxon>
    </lineage>
</organism>
<dbReference type="PANTHER" id="PTHR34220:SF7">
    <property type="entry name" value="SENSOR HISTIDINE KINASE YPDA"/>
    <property type="match status" value="1"/>
</dbReference>
<keyword evidence="4" id="KW-1185">Reference proteome</keyword>
<feature type="transmembrane region" description="Helical" evidence="1">
    <location>
        <begin position="137"/>
        <end position="159"/>
    </location>
</feature>
<dbReference type="EMBL" id="JBDPZC010000003">
    <property type="protein sequence ID" value="MEO3712793.1"/>
    <property type="molecule type" value="Genomic_DNA"/>
</dbReference>
<feature type="transmembrane region" description="Helical" evidence="1">
    <location>
        <begin position="107"/>
        <end position="125"/>
    </location>
</feature>
<feature type="transmembrane region" description="Helical" evidence="1">
    <location>
        <begin position="46"/>
        <end position="66"/>
    </location>
</feature>
<dbReference type="PANTHER" id="PTHR34220">
    <property type="entry name" value="SENSOR HISTIDINE KINASE YPDA"/>
    <property type="match status" value="1"/>
</dbReference>
<dbReference type="Gene3D" id="3.30.565.10">
    <property type="entry name" value="Histidine kinase-like ATPase, C-terminal domain"/>
    <property type="match status" value="1"/>
</dbReference>
<keyword evidence="1" id="KW-0472">Membrane</keyword>
<evidence type="ECO:0000313" key="3">
    <source>
        <dbReference type="EMBL" id="MEO3712793.1"/>
    </source>
</evidence>
<dbReference type="InterPro" id="IPR050640">
    <property type="entry name" value="Bact_2-comp_sensor_kinase"/>
</dbReference>
<keyword evidence="3" id="KW-0808">Transferase</keyword>
<dbReference type="SUPFAM" id="SSF55874">
    <property type="entry name" value="ATPase domain of HSP90 chaperone/DNA topoisomerase II/histidine kinase"/>
    <property type="match status" value="1"/>
</dbReference>
<keyword evidence="3" id="KW-0418">Kinase</keyword>
<reference evidence="3 4" key="1">
    <citation type="submission" date="2024-05" db="EMBL/GenBank/DDBJ databases">
        <title>Roseateles sp. 2.12 16S ribosomal RNA gene Genome sequencing and assembly.</title>
        <authorList>
            <person name="Woo H."/>
        </authorList>
    </citation>
    <scope>NUCLEOTIDE SEQUENCE [LARGE SCALE GENOMIC DNA]</scope>
    <source>
        <strain evidence="3 4">2.12</strain>
    </source>
</reference>
<evidence type="ECO:0000256" key="1">
    <source>
        <dbReference type="SAM" id="Phobius"/>
    </source>
</evidence>
<gene>
    <name evidence="3" type="ORF">ABDJ40_08435</name>
</gene>
<name>A0ABV0GCM6_9BURK</name>
<comment type="caution">
    <text evidence="3">The sequence shown here is derived from an EMBL/GenBank/DDBJ whole genome shotgun (WGS) entry which is preliminary data.</text>
</comment>
<dbReference type="InterPro" id="IPR010559">
    <property type="entry name" value="Sig_transdc_His_kin_internal"/>
</dbReference>
<keyword evidence="1" id="KW-0812">Transmembrane</keyword>
<dbReference type="GO" id="GO:0016301">
    <property type="term" value="F:kinase activity"/>
    <property type="evidence" value="ECO:0007669"/>
    <property type="project" value="UniProtKB-KW"/>
</dbReference>
<protein>
    <submittedName>
        <fullName evidence="3">Histidine kinase</fullName>
    </submittedName>
</protein>
<evidence type="ECO:0000259" key="2">
    <source>
        <dbReference type="Pfam" id="PF06580"/>
    </source>
</evidence>
<dbReference type="InterPro" id="IPR036890">
    <property type="entry name" value="HATPase_C_sf"/>
</dbReference>
<dbReference type="Pfam" id="PF06580">
    <property type="entry name" value="His_kinase"/>
    <property type="match status" value="1"/>
</dbReference>
<accession>A0ABV0GCM6</accession>
<proteinExistence type="predicted"/>
<keyword evidence="1" id="KW-1133">Transmembrane helix</keyword>
<dbReference type="Proteomes" id="UP001462640">
    <property type="component" value="Unassembled WGS sequence"/>
</dbReference>